<proteinExistence type="predicted"/>
<dbReference type="Proteomes" id="UP000789595">
    <property type="component" value="Unassembled WGS sequence"/>
</dbReference>
<evidence type="ECO:0000313" key="1">
    <source>
        <dbReference type="EMBL" id="CAH0363905.1"/>
    </source>
</evidence>
<accession>A0A8J2S5E9</accession>
<dbReference type="EMBL" id="CAKKNE010000001">
    <property type="protein sequence ID" value="CAH0363905.1"/>
    <property type="molecule type" value="Genomic_DNA"/>
</dbReference>
<sequence>MGAEHSSVREVRPHAQVAPVQLRALERLDGGGGGLGVAVLDDGRARGPLVLAAREELDGRDLAHGGAVRAELGLRRVEAQVHDEDLGRVHDLVRVVALGLRRRGRLGHAPLVRADADLAAVEVEAVALLDGVLDLGGAGELHEAPALRAARARHLHLGLDDLAVAAEQLAQRVARRLPREITDVAHALVAGHALPAAAALARVEAQGLHGLVERVAQLHDGPARNEDGVRLRVAALLDLEVLANVVLFDVHENLLAARREARREDFFVVHGRPVGSDFSCTVAWVATARGVLASPNGCSLWLLFLLSAARRPVEKRRART</sequence>
<keyword evidence="2" id="KW-1185">Reference proteome</keyword>
<comment type="caution">
    <text evidence="1">The sequence shown here is derived from an EMBL/GenBank/DDBJ whole genome shotgun (WGS) entry which is preliminary data.</text>
</comment>
<protein>
    <submittedName>
        <fullName evidence="1">Uncharacterized protein</fullName>
    </submittedName>
</protein>
<gene>
    <name evidence="1" type="ORF">PECAL_1P02460</name>
</gene>
<evidence type="ECO:0000313" key="2">
    <source>
        <dbReference type="Proteomes" id="UP000789595"/>
    </source>
</evidence>
<organism evidence="1 2">
    <name type="scientific">Pelagomonas calceolata</name>
    <dbReference type="NCBI Taxonomy" id="35677"/>
    <lineage>
        <taxon>Eukaryota</taxon>
        <taxon>Sar</taxon>
        <taxon>Stramenopiles</taxon>
        <taxon>Ochrophyta</taxon>
        <taxon>Pelagophyceae</taxon>
        <taxon>Pelagomonadales</taxon>
        <taxon>Pelagomonadaceae</taxon>
        <taxon>Pelagomonas</taxon>
    </lineage>
</organism>
<reference evidence="1" key="1">
    <citation type="submission" date="2021-11" db="EMBL/GenBank/DDBJ databases">
        <authorList>
            <consortium name="Genoscope - CEA"/>
            <person name="William W."/>
        </authorList>
    </citation>
    <scope>NUCLEOTIDE SEQUENCE</scope>
</reference>
<name>A0A8J2S5E9_9STRA</name>
<dbReference type="AlphaFoldDB" id="A0A8J2S5E9"/>